<dbReference type="EMBL" id="JAIWYP010000008">
    <property type="protein sequence ID" value="KAH3782698.1"/>
    <property type="molecule type" value="Genomic_DNA"/>
</dbReference>
<name>A0A9D4ENU3_DREPO</name>
<proteinExistence type="predicted"/>
<comment type="caution">
    <text evidence="1">The sequence shown here is derived from an EMBL/GenBank/DDBJ whole genome shotgun (WGS) entry which is preliminary data.</text>
</comment>
<reference evidence="1" key="2">
    <citation type="submission" date="2020-11" db="EMBL/GenBank/DDBJ databases">
        <authorList>
            <person name="McCartney M.A."/>
            <person name="Auch B."/>
            <person name="Kono T."/>
            <person name="Mallez S."/>
            <person name="Becker A."/>
            <person name="Gohl D.M."/>
            <person name="Silverstein K.A.T."/>
            <person name="Koren S."/>
            <person name="Bechman K.B."/>
            <person name="Herman A."/>
            <person name="Abrahante J.E."/>
            <person name="Garbe J."/>
        </authorList>
    </citation>
    <scope>NUCLEOTIDE SEQUENCE</scope>
    <source>
        <strain evidence="1">Duluth1</strain>
        <tissue evidence="1">Whole animal</tissue>
    </source>
</reference>
<organism evidence="1 2">
    <name type="scientific">Dreissena polymorpha</name>
    <name type="common">Zebra mussel</name>
    <name type="synonym">Mytilus polymorpha</name>
    <dbReference type="NCBI Taxonomy" id="45954"/>
    <lineage>
        <taxon>Eukaryota</taxon>
        <taxon>Metazoa</taxon>
        <taxon>Spiralia</taxon>
        <taxon>Lophotrochozoa</taxon>
        <taxon>Mollusca</taxon>
        <taxon>Bivalvia</taxon>
        <taxon>Autobranchia</taxon>
        <taxon>Heteroconchia</taxon>
        <taxon>Euheterodonta</taxon>
        <taxon>Imparidentia</taxon>
        <taxon>Neoheterodontei</taxon>
        <taxon>Myida</taxon>
        <taxon>Dreissenoidea</taxon>
        <taxon>Dreissenidae</taxon>
        <taxon>Dreissena</taxon>
    </lineage>
</organism>
<keyword evidence="2" id="KW-1185">Reference proteome</keyword>
<protein>
    <submittedName>
        <fullName evidence="1">Uncharacterized protein</fullName>
    </submittedName>
</protein>
<dbReference type="AlphaFoldDB" id="A0A9D4ENU3"/>
<sequence length="78" mass="8644">MSGDKLLVASQEIEDALNQIQKFANQHCKSGVQVVDLPVEHHADGSLSVDQTRGARFDPSKLFVNYTFKVILWASNSL</sequence>
<dbReference type="Proteomes" id="UP000828390">
    <property type="component" value="Unassembled WGS sequence"/>
</dbReference>
<evidence type="ECO:0000313" key="1">
    <source>
        <dbReference type="EMBL" id="KAH3782698.1"/>
    </source>
</evidence>
<reference evidence="1" key="1">
    <citation type="journal article" date="2019" name="bioRxiv">
        <title>The Genome of the Zebra Mussel, Dreissena polymorpha: A Resource for Invasive Species Research.</title>
        <authorList>
            <person name="McCartney M.A."/>
            <person name="Auch B."/>
            <person name="Kono T."/>
            <person name="Mallez S."/>
            <person name="Zhang Y."/>
            <person name="Obille A."/>
            <person name="Becker A."/>
            <person name="Abrahante J.E."/>
            <person name="Garbe J."/>
            <person name="Badalamenti J.P."/>
            <person name="Herman A."/>
            <person name="Mangelson H."/>
            <person name="Liachko I."/>
            <person name="Sullivan S."/>
            <person name="Sone E.D."/>
            <person name="Koren S."/>
            <person name="Silverstein K.A.T."/>
            <person name="Beckman K.B."/>
            <person name="Gohl D.M."/>
        </authorList>
    </citation>
    <scope>NUCLEOTIDE SEQUENCE</scope>
    <source>
        <strain evidence="1">Duluth1</strain>
        <tissue evidence="1">Whole animal</tissue>
    </source>
</reference>
<accession>A0A9D4ENU3</accession>
<evidence type="ECO:0000313" key="2">
    <source>
        <dbReference type="Proteomes" id="UP000828390"/>
    </source>
</evidence>
<gene>
    <name evidence="1" type="ORF">DPMN_160617</name>
</gene>